<sequence length="455" mass="53776">MQPFILTVAKREKYIDYKGVEPQAIVRRHYEYILHLKRVHAKTDTSLYTEVKMMAYFFKFLLYKEVKDLSRFSYPLVQELYAFLATTLTKANKPLSQSSQRLVYTFFKSFSKWLYNYYPYESPSLQIFIKSNFKRNNDTLKTAVISDYVLKQIRNALRVEKDVYAKAYITVLFYYGLCSSDIVSLKEDCLKQSAQDNKYDLYYVNHKSKEAVIVPAIEFPVYKALSLLITHTEVLRLKSSYKEIFIKENKQKEVKLFFAYQADLLNWFVKKHTIHYENKAPVHLTSNMFRRTLATNLQSSGAPIETTQVMLNHKYKRTTMQYYIKTKEEEYITEVSRLLEHMNILSNTNDILLLNSDYSEKQSLRLADGYCLNTTMTSDKEYICDTFKKQGNCYGCTKMITTPEFLPYFKELYSQKEDEIQRESVYGNSLLQHLEFEKELVGALIEKLESFGEKR</sequence>
<evidence type="ECO:0000256" key="2">
    <source>
        <dbReference type="ARBA" id="ARBA00023125"/>
    </source>
</evidence>
<dbReference type="CDD" id="cd00397">
    <property type="entry name" value="DNA_BRE_C"/>
    <property type="match status" value="1"/>
</dbReference>
<dbReference type="InterPro" id="IPR002104">
    <property type="entry name" value="Integrase_catalytic"/>
</dbReference>
<dbReference type="EMBL" id="CP046073">
    <property type="protein sequence ID" value="QSZ43192.1"/>
    <property type="molecule type" value="Genomic_DNA"/>
</dbReference>
<dbReference type="GO" id="GO:0015074">
    <property type="term" value="P:DNA integration"/>
    <property type="evidence" value="ECO:0007669"/>
    <property type="project" value="UniProtKB-KW"/>
</dbReference>
<evidence type="ECO:0000313" key="8">
    <source>
        <dbReference type="Proteomes" id="UP000671852"/>
    </source>
</evidence>
<dbReference type="RefSeq" id="WP_207563222.1">
    <property type="nucleotide sequence ID" value="NZ_CP046073.1"/>
</dbReference>
<accession>A0A975GE14</accession>
<dbReference type="SUPFAM" id="SSF56349">
    <property type="entry name" value="DNA breaking-rejoining enzymes"/>
    <property type="match status" value="1"/>
</dbReference>
<dbReference type="Pfam" id="PF00589">
    <property type="entry name" value="Phage_integrase"/>
    <property type="match status" value="1"/>
</dbReference>
<dbReference type="GO" id="GO:0006310">
    <property type="term" value="P:DNA recombination"/>
    <property type="evidence" value="ECO:0007669"/>
    <property type="project" value="UniProtKB-KW"/>
</dbReference>
<dbReference type="Proteomes" id="UP000671852">
    <property type="component" value="Plasmid pSULFM1"/>
</dbReference>
<dbReference type="PROSITE" id="PS51900">
    <property type="entry name" value="CB"/>
    <property type="match status" value="1"/>
</dbReference>
<evidence type="ECO:0000313" key="7">
    <source>
        <dbReference type="EMBL" id="QSZ43192.1"/>
    </source>
</evidence>
<feature type="domain" description="Core-binding (CB)" evidence="6">
    <location>
        <begin position="20"/>
        <end position="115"/>
    </location>
</feature>
<keyword evidence="3" id="KW-0233">DNA recombination</keyword>
<name>A0A975GE14_9BACT</name>
<keyword evidence="8" id="KW-1185">Reference proteome</keyword>
<dbReference type="InterPro" id="IPR044068">
    <property type="entry name" value="CB"/>
</dbReference>
<protein>
    <submittedName>
        <fullName evidence="7">Tyrosine-type recombinase/integrase</fullName>
    </submittedName>
</protein>
<evidence type="ECO:0000259" key="6">
    <source>
        <dbReference type="PROSITE" id="PS51900"/>
    </source>
</evidence>
<evidence type="ECO:0000256" key="1">
    <source>
        <dbReference type="ARBA" id="ARBA00022908"/>
    </source>
</evidence>
<dbReference type="PROSITE" id="PS51898">
    <property type="entry name" value="TYR_RECOMBINASE"/>
    <property type="match status" value="1"/>
</dbReference>
<keyword evidence="1" id="KW-0229">DNA integration</keyword>
<proteinExistence type="predicted"/>
<organism evidence="7 8">
    <name type="scientific">Sulfurimonas aquatica</name>
    <dbReference type="NCBI Taxonomy" id="2672570"/>
    <lineage>
        <taxon>Bacteria</taxon>
        <taxon>Pseudomonadati</taxon>
        <taxon>Campylobacterota</taxon>
        <taxon>Epsilonproteobacteria</taxon>
        <taxon>Campylobacterales</taxon>
        <taxon>Sulfurimonadaceae</taxon>
        <taxon>Sulfurimonas</taxon>
    </lineage>
</organism>
<reference evidence="7" key="2">
    <citation type="submission" date="2021-04" db="EMBL/GenBank/DDBJ databases">
        <title>Isolation and characterization of a novel species of the genus Sulfurimonas.</title>
        <authorList>
            <person name="Fukui M."/>
        </authorList>
    </citation>
    <scope>NUCLEOTIDE SEQUENCE</scope>
    <source>
        <strain evidence="7">H1576</strain>
        <plasmid evidence="7">pSULFM1</plasmid>
    </source>
</reference>
<dbReference type="GO" id="GO:0003677">
    <property type="term" value="F:DNA binding"/>
    <property type="evidence" value="ECO:0007669"/>
    <property type="project" value="UniProtKB-UniRule"/>
</dbReference>
<reference evidence="7" key="1">
    <citation type="submission" date="2019-11" db="EMBL/GenBank/DDBJ databases">
        <authorList>
            <person name="Kojima H."/>
        </authorList>
    </citation>
    <scope>NUCLEOTIDE SEQUENCE</scope>
    <source>
        <strain evidence="7">H1576</strain>
        <plasmid evidence="7">pSULFM1</plasmid>
    </source>
</reference>
<evidence type="ECO:0000256" key="3">
    <source>
        <dbReference type="ARBA" id="ARBA00023172"/>
    </source>
</evidence>
<evidence type="ECO:0000259" key="5">
    <source>
        <dbReference type="PROSITE" id="PS51898"/>
    </source>
</evidence>
<keyword evidence="2 4" id="KW-0238">DNA-binding</keyword>
<dbReference type="Gene3D" id="1.10.443.10">
    <property type="entry name" value="Intergrase catalytic core"/>
    <property type="match status" value="1"/>
</dbReference>
<keyword evidence="7" id="KW-0614">Plasmid</keyword>
<dbReference type="KEGG" id="saqt:GJV85_13540"/>
<dbReference type="InterPro" id="IPR013762">
    <property type="entry name" value="Integrase-like_cat_sf"/>
</dbReference>
<dbReference type="AlphaFoldDB" id="A0A975GE14"/>
<gene>
    <name evidence="7" type="ORF">GJV85_13540</name>
</gene>
<evidence type="ECO:0000256" key="4">
    <source>
        <dbReference type="PROSITE-ProRule" id="PRU01248"/>
    </source>
</evidence>
<dbReference type="InterPro" id="IPR011010">
    <property type="entry name" value="DNA_brk_join_enz"/>
</dbReference>
<feature type="domain" description="Tyr recombinase" evidence="5">
    <location>
        <begin position="139"/>
        <end position="337"/>
    </location>
</feature>
<geneLocation type="plasmid" evidence="7 8">
    <name>pSULFM1</name>
</geneLocation>